<dbReference type="Gene3D" id="1.25.40.20">
    <property type="entry name" value="Ankyrin repeat-containing domain"/>
    <property type="match status" value="4"/>
</dbReference>
<dbReference type="EMBL" id="CALNXI010000125">
    <property type="protein sequence ID" value="CAH3019763.1"/>
    <property type="molecule type" value="Genomic_DNA"/>
</dbReference>
<dbReference type="PROSITE" id="PS50088">
    <property type="entry name" value="ANK_REPEAT"/>
    <property type="match status" value="7"/>
</dbReference>
<dbReference type="InterPro" id="IPR052076">
    <property type="entry name" value="TRP_cation_channel"/>
</dbReference>
<evidence type="ECO:0000256" key="1">
    <source>
        <dbReference type="ARBA" id="ARBA00004141"/>
    </source>
</evidence>
<dbReference type="PRINTS" id="PR01415">
    <property type="entry name" value="ANKYRIN"/>
</dbReference>
<dbReference type="Pfam" id="PF00520">
    <property type="entry name" value="Ion_trans"/>
    <property type="match status" value="1"/>
</dbReference>
<feature type="repeat" description="ANK" evidence="12">
    <location>
        <begin position="478"/>
        <end position="510"/>
    </location>
</feature>
<feature type="transmembrane region" description="Helical" evidence="13">
    <location>
        <begin position="811"/>
        <end position="829"/>
    </location>
</feature>
<feature type="repeat" description="ANK" evidence="12">
    <location>
        <begin position="240"/>
        <end position="272"/>
    </location>
</feature>
<feature type="repeat" description="ANK" evidence="12">
    <location>
        <begin position="546"/>
        <end position="578"/>
    </location>
</feature>
<evidence type="ECO:0000256" key="7">
    <source>
        <dbReference type="ARBA" id="ARBA00023043"/>
    </source>
</evidence>
<dbReference type="Pfam" id="PF12796">
    <property type="entry name" value="Ank_2"/>
    <property type="match status" value="5"/>
</dbReference>
<accession>A0ABN8LZJ1</accession>
<feature type="transmembrane region" description="Helical" evidence="13">
    <location>
        <begin position="699"/>
        <end position="722"/>
    </location>
</feature>
<evidence type="ECO:0000256" key="8">
    <source>
        <dbReference type="ARBA" id="ARBA00023065"/>
    </source>
</evidence>
<feature type="transmembrane region" description="Helical" evidence="13">
    <location>
        <begin position="743"/>
        <end position="760"/>
    </location>
</feature>
<feature type="repeat" description="ANK" evidence="12">
    <location>
        <begin position="307"/>
        <end position="339"/>
    </location>
</feature>
<gene>
    <name evidence="15" type="ORF">PEVE_00004105</name>
</gene>
<dbReference type="PANTHER" id="PTHR47143">
    <property type="entry name" value="TRANSIENT RECEPTOR POTENTIAL CATION CHANNEL PROTEIN PAINLESS"/>
    <property type="match status" value="1"/>
</dbReference>
<evidence type="ECO:0000256" key="10">
    <source>
        <dbReference type="ARBA" id="ARBA00023180"/>
    </source>
</evidence>
<name>A0ABN8LZJ1_9CNID</name>
<dbReference type="PROSITE" id="PS50297">
    <property type="entry name" value="ANK_REP_REGION"/>
    <property type="match status" value="7"/>
</dbReference>
<evidence type="ECO:0000256" key="12">
    <source>
        <dbReference type="PROSITE-ProRule" id="PRU00023"/>
    </source>
</evidence>
<keyword evidence="8" id="KW-0406">Ion transport</keyword>
<evidence type="ECO:0000256" key="5">
    <source>
        <dbReference type="ARBA" id="ARBA00022737"/>
    </source>
</evidence>
<feature type="transmembrane region" description="Helical" evidence="13">
    <location>
        <begin position="849"/>
        <end position="870"/>
    </location>
</feature>
<evidence type="ECO:0000313" key="15">
    <source>
        <dbReference type="EMBL" id="CAH3019763.1"/>
    </source>
</evidence>
<keyword evidence="7 12" id="KW-0040">ANK repeat</keyword>
<dbReference type="InterPro" id="IPR002110">
    <property type="entry name" value="Ankyrin_rpt"/>
</dbReference>
<sequence>MAENLNTIDRDGLSALHRAVRVNNIQDVKNMLDYGADVNLKDKDGFTPIHTAPNINRNTSLCSVPCLLFRTLQFDLYFCCLLLLQTRWGKYSEISFDSHRNFRKYLIYLRFERTEMIKLLLERGADPLIATEIQTSPLDSAVRTSLVEICVLLLEDQRVKNYLNQGNLKPLLLACYEGRRKVCELLLRYGADFTRTVFGGSTPLQIAAFQGHEDVCELFIETASKKLQDLGGFVNSKNAEGNTPLHYACIGGHLGVGELLLRHGADRNAVNFTASASPLHLAAKHGHLSMVELLILYNAVTDNRDGNLRTPLHSAAEFNHSQIVKFLIECGADLEAKDILEMTPFLMAVTRGAVESAKMLVDHGADIFATDSSLNSAVHLAITYKKPEMLKLLIEVDKDRVLVEMKDKDKRNVLHLACGQDNSEMLTILLENKVYVRGRDMQEKIPIHIAAENGSLDCVVTLAKYPLFASYVDQREARGMTALHFAANNKHAKTCEFLISKGADVSAKCMNNVTPLHLAVTVGSLETVVVLMNPFLPSTLEEKDSDGNSPLHLACRYNRLDVLQFLLDRGADVTARNERNMTCIDVAIEWEAEQVAKTLVKHERWEEVLEGSAFKKLIEKLPDVAEIVLDQCVTYSPLPPSHEDFAVKFNMRYIDPYTYCYKYTDFPPAIMAKHKRERLLNHLVTQVLLRVKWMKLGKFVTIFNLIFFAVFVILYSIFILNARSRSTLLSGKKAEELNQTSELGIATPIVLLVLLLSQFIKETIQLTLMRLAYFLDLSNWMETVMFVLALIFILPFIFGENVKAVYSDVQWNSGIVALLLCYVNLTLAIRRFGELGLYVTMYIEVLWTFIKVITSFLITLIGYCLVFYVLLKAQGNFSTFLFAMGKILVMMIGELDYTDILVVDWSNEATVPLPMITIGLFFLFVLTVSVVLVNLLVGLAVGDIDSIKRTASLRSLIDQTLIVEKLLKYYPRFVLRHAHDSDMEIKPNRNTMVKRIVLAGNDLSDRDFMEKLLNYRTGESGPGDELRGTFEKLRQETQEEAILKLQATVEAQCEILKAIADRLKITD</sequence>
<dbReference type="InterPro" id="IPR036770">
    <property type="entry name" value="Ankyrin_rpt-contain_sf"/>
</dbReference>
<evidence type="ECO:0000313" key="16">
    <source>
        <dbReference type="Proteomes" id="UP001159427"/>
    </source>
</evidence>
<feature type="transmembrane region" description="Helical" evidence="13">
    <location>
        <begin position="877"/>
        <end position="895"/>
    </location>
</feature>
<feature type="domain" description="Ion transport" evidence="14">
    <location>
        <begin position="707"/>
        <end position="951"/>
    </location>
</feature>
<dbReference type="SMART" id="SM00248">
    <property type="entry name" value="ANK"/>
    <property type="match status" value="16"/>
</dbReference>
<feature type="transmembrane region" description="Helical" evidence="13">
    <location>
        <begin position="780"/>
        <end position="799"/>
    </location>
</feature>
<evidence type="ECO:0000256" key="6">
    <source>
        <dbReference type="ARBA" id="ARBA00022989"/>
    </source>
</evidence>
<feature type="transmembrane region" description="Helical" evidence="13">
    <location>
        <begin position="915"/>
        <end position="941"/>
    </location>
</feature>
<reference evidence="15 16" key="1">
    <citation type="submission" date="2022-05" db="EMBL/GenBank/DDBJ databases">
        <authorList>
            <consortium name="Genoscope - CEA"/>
            <person name="William W."/>
        </authorList>
    </citation>
    <scope>NUCLEOTIDE SEQUENCE [LARGE SCALE GENOMIC DNA]</scope>
</reference>
<evidence type="ECO:0000256" key="11">
    <source>
        <dbReference type="ARBA" id="ARBA00023303"/>
    </source>
</evidence>
<evidence type="ECO:0000256" key="2">
    <source>
        <dbReference type="ARBA" id="ARBA00022448"/>
    </source>
</evidence>
<dbReference type="Pfam" id="PF13857">
    <property type="entry name" value="Ank_5"/>
    <property type="match status" value="1"/>
</dbReference>
<keyword evidence="3" id="KW-0716">Sensory transduction</keyword>
<dbReference type="Pfam" id="PF00023">
    <property type="entry name" value="Ank"/>
    <property type="match status" value="2"/>
</dbReference>
<keyword evidence="9 13" id="KW-0472">Membrane</keyword>
<dbReference type="Proteomes" id="UP001159427">
    <property type="component" value="Unassembled WGS sequence"/>
</dbReference>
<keyword evidence="2" id="KW-0813">Transport</keyword>
<protein>
    <recommendedName>
        <fullName evidence="14">Ion transport domain-containing protein</fullName>
    </recommendedName>
</protein>
<keyword evidence="10" id="KW-0325">Glycoprotein</keyword>
<evidence type="ECO:0000256" key="9">
    <source>
        <dbReference type="ARBA" id="ARBA00023136"/>
    </source>
</evidence>
<proteinExistence type="predicted"/>
<evidence type="ECO:0000256" key="3">
    <source>
        <dbReference type="ARBA" id="ARBA00022606"/>
    </source>
</evidence>
<feature type="repeat" description="ANK" evidence="12">
    <location>
        <begin position="340"/>
        <end position="372"/>
    </location>
</feature>
<comment type="subcellular location">
    <subcellularLocation>
        <location evidence="1">Membrane</location>
        <topology evidence="1">Multi-pass membrane protein</topology>
    </subcellularLocation>
</comment>
<feature type="repeat" description="ANK" evidence="12">
    <location>
        <begin position="11"/>
        <end position="43"/>
    </location>
</feature>
<dbReference type="SUPFAM" id="SSF48403">
    <property type="entry name" value="Ankyrin repeat"/>
    <property type="match status" value="2"/>
</dbReference>
<keyword evidence="5" id="KW-0677">Repeat</keyword>
<keyword evidence="4 13" id="KW-0812">Transmembrane</keyword>
<keyword evidence="6 13" id="KW-1133">Transmembrane helix</keyword>
<keyword evidence="11" id="KW-0407">Ion channel</keyword>
<comment type="caution">
    <text evidence="15">The sequence shown here is derived from an EMBL/GenBank/DDBJ whole genome shotgun (WGS) entry which is preliminary data.</text>
</comment>
<evidence type="ECO:0000256" key="4">
    <source>
        <dbReference type="ARBA" id="ARBA00022692"/>
    </source>
</evidence>
<dbReference type="PANTHER" id="PTHR47143:SF1">
    <property type="entry name" value="ION_TRANS DOMAIN-CONTAINING PROTEIN"/>
    <property type="match status" value="1"/>
</dbReference>
<evidence type="ECO:0000256" key="13">
    <source>
        <dbReference type="SAM" id="Phobius"/>
    </source>
</evidence>
<dbReference type="InterPro" id="IPR005821">
    <property type="entry name" value="Ion_trans_dom"/>
</dbReference>
<evidence type="ECO:0000259" key="14">
    <source>
        <dbReference type="Pfam" id="PF00520"/>
    </source>
</evidence>
<organism evidence="15 16">
    <name type="scientific">Porites evermanni</name>
    <dbReference type="NCBI Taxonomy" id="104178"/>
    <lineage>
        <taxon>Eukaryota</taxon>
        <taxon>Metazoa</taxon>
        <taxon>Cnidaria</taxon>
        <taxon>Anthozoa</taxon>
        <taxon>Hexacorallia</taxon>
        <taxon>Scleractinia</taxon>
        <taxon>Fungiina</taxon>
        <taxon>Poritidae</taxon>
        <taxon>Porites</taxon>
    </lineage>
</organism>
<keyword evidence="16" id="KW-1185">Reference proteome</keyword>
<feature type="repeat" description="ANK" evidence="12">
    <location>
        <begin position="274"/>
        <end position="306"/>
    </location>
</feature>